<accession>A0ABT8D4W7</accession>
<organism evidence="1 2">
    <name type="scientific">Paenimyroides ceti</name>
    <dbReference type="NCBI Taxonomy" id="395087"/>
    <lineage>
        <taxon>Bacteria</taxon>
        <taxon>Pseudomonadati</taxon>
        <taxon>Bacteroidota</taxon>
        <taxon>Flavobacteriia</taxon>
        <taxon>Flavobacteriales</taxon>
        <taxon>Flavobacteriaceae</taxon>
        <taxon>Paenimyroides</taxon>
    </lineage>
</organism>
<gene>
    <name evidence="1" type="ORF">QW060_25885</name>
</gene>
<evidence type="ECO:0000313" key="2">
    <source>
        <dbReference type="Proteomes" id="UP001242368"/>
    </source>
</evidence>
<sequence>MGDNSLEATRGNFENIDIVNRFRVMLHTNYKQHKIVKYYADKFKYNTQKIN</sequence>
<dbReference type="EMBL" id="JAUFQU010000081">
    <property type="protein sequence ID" value="MDN3710274.1"/>
    <property type="molecule type" value="Genomic_DNA"/>
</dbReference>
<name>A0ABT8D4W7_9FLAO</name>
<comment type="caution">
    <text evidence="1">The sequence shown here is derived from an EMBL/GenBank/DDBJ whole genome shotgun (WGS) entry which is preliminary data.</text>
</comment>
<keyword evidence="2" id="KW-1185">Reference proteome</keyword>
<evidence type="ECO:0000313" key="1">
    <source>
        <dbReference type="EMBL" id="MDN3710274.1"/>
    </source>
</evidence>
<dbReference type="Proteomes" id="UP001242368">
    <property type="component" value="Unassembled WGS sequence"/>
</dbReference>
<reference evidence="2" key="1">
    <citation type="journal article" date="2019" name="Int. J. Syst. Evol. Microbiol.">
        <title>The Global Catalogue of Microorganisms (GCM) 10K type strain sequencing project: providing services to taxonomists for standard genome sequencing and annotation.</title>
        <authorList>
            <consortium name="The Broad Institute Genomics Platform"/>
            <consortium name="The Broad Institute Genome Sequencing Center for Infectious Disease"/>
            <person name="Wu L."/>
            <person name="Ma J."/>
        </authorList>
    </citation>
    <scope>NUCLEOTIDE SEQUENCE [LARGE SCALE GENOMIC DNA]</scope>
    <source>
        <strain evidence="2">CECT 7184</strain>
    </source>
</reference>
<dbReference type="RefSeq" id="WP_290365496.1">
    <property type="nucleotide sequence ID" value="NZ_JAUFQU010000081.1"/>
</dbReference>
<protein>
    <submittedName>
        <fullName evidence="1">Uncharacterized protein</fullName>
    </submittedName>
</protein>
<proteinExistence type="predicted"/>